<feature type="transmembrane region" description="Helical" evidence="2">
    <location>
        <begin position="6"/>
        <end position="25"/>
    </location>
</feature>
<comment type="caution">
    <text evidence="4">The sequence shown here is derived from an EMBL/GenBank/DDBJ whole genome shotgun (WGS) entry which is preliminary data.</text>
</comment>
<keyword evidence="2" id="KW-1133">Transmembrane helix</keyword>
<sequence>MQASHALLVIPLGLIVVIVIADVLTDKNSQLGPLLIVAPAVTSSFAGPRLTGLMGVLAVAGQVIGPVIEGTGITPGLQIQLIGIAVVSGFVVALRSVRDLRERQLAQTRSVAAAAQEVLIRPLPRRCGSLRMATDYIAAERGAQIGGDLYAATRANGATRLIIGDVRGKGLAAVKDTSLLLGAFHGCAYRNLSLLHLVMDLGNAMHWSWAAAGDDDPEAGESFVTALLLDFHDGHGQVETISCGHPPPLLLRNGHVRTLEASSPGIPLGITAPSEDQYAVETFVFEAGDVLLLYTDGVIEAPDPNGTFYPLTKRIAAWDGTGGPEHLVRYVHEDLLNHTHGPLGDDAALIAIQRLP</sequence>
<feature type="domain" description="PPM-type phosphatase" evidence="3">
    <location>
        <begin position="130"/>
        <end position="354"/>
    </location>
</feature>
<evidence type="ECO:0000313" key="5">
    <source>
        <dbReference type="Proteomes" id="UP001458415"/>
    </source>
</evidence>
<dbReference type="InterPro" id="IPR001932">
    <property type="entry name" value="PPM-type_phosphatase-like_dom"/>
</dbReference>
<dbReference type="PANTHER" id="PTHR43156">
    <property type="entry name" value="STAGE II SPORULATION PROTEIN E-RELATED"/>
    <property type="match status" value="1"/>
</dbReference>
<proteinExistence type="predicted"/>
<dbReference type="EC" id="3.1.3.16" evidence="4"/>
<keyword evidence="1 4" id="KW-0378">Hydrolase</keyword>
<dbReference type="InterPro" id="IPR036457">
    <property type="entry name" value="PPM-type-like_dom_sf"/>
</dbReference>
<dbReference type="InterPro" id="IPR052016">
    <property type="entry name" value="Bact_Sigma-Reg"/>
</dbReference>
<name>A0ABV1VYL4_9ACTN</name>
<dbReference type="SMART" id="SM00331">
    <property type="entry name" value="PP2C_SIG"/>
    <property type="match status" value="1"/>
</dbReference>
<dbReference type="Gene3D" id="3.60.40.10">
    <property type="entry name" value="PPM-type phosphatase domain"/>
    <property type="match status" value="1"/>
</dbReference>
<dbReference type="EMBL" id="JBEPCU010000047">
    <property type="protein sequence ID" value="MER6976492.1"/>
    <property type="molecule type" value="Genomic_DNA"/>
</dbReference>
<dbReference type="Pfam" id="PF07228">
    <property type="entry name" value="SpoIIE"/>
    <property type="match status" value="1"/>
</dbReference>
<protein>
    <submittedName>
        <fullName evidence="4">PP2C family protein-serine/threonine phosphatase</fullName>
        <ecNumber evidence="4">3.1.3.16</ecNumber>
    </submittedName>
</protein>
<organism evidence="4 5">
    <name type="scientific">Streptomyces carpinensis</name>
    <dbReference type="NCBI Taxonomy" id="66369"/>
    <lineage>
        <taxon>Bacteria</taxon>
        <taxon>Bacillati</taxon>
        <taxon>Actinomycetota</taxon>
        <taxon>Actinomycetes</taxon>
        <taxon>Kitasatosporales</taxon>
        <taxon>Streptomycetaceae</taxon>
        <taxon>Streptomyces</taxon>
    </lineage>
</organism>
<dbReference type="SUPFAM" id="SSF81606">
    <property type="entry name" value="PP2C-like"/>
    <property type="match status" value="1"/>
</dbReference>
<evidence type="ECO:0000259" key="3">
    <source>
        <dbReference type="SMART" id="SM00331"/>
    </source>
</evidence>
<feature type="transmembrane region" description="Helical" evidence="2">
    <location>
        <begin position="77"/>
        <end position="97"/>
    </location>
</feature>
<evidence type="ECO:0000256" key="1">
    <source>
        <dbReference type="ARBA" id="ARBA00022801"/>
    </source>
</evidence>
<keyword evidence="2" id="KW-0812">Transmembrane</keyword>
<feature type="transmembrane region" description="Helical" evidence="2">
    <location>
        <begin position="46"/>
        <end position="65"/>
    </location>
</feature>
<dbReference type="RefSeq" id="WP_244216939.1">
    <property type="nucleotide sequence ID" value="NZ_MUBM01000018.1"/>
</dbReference>
<evidence type="ECO:0000313" key="4">
    <source>
        <dbReference type="EMBL" id="MER6976492.1"/>
    </source>
</evidence>
<dbReference type="Proteomes" id="UP001458415">
    <property type="component" value="Unassembled WGS sequence"/>
</dbReference>
<gene>
    <name evidence="4" type="ORF">ABT317_05445</name>
</gene>
<dbReference type="PANTHER" id="PTHR43156:SF2">
    <property type="entry name" value="STAGE II SPORULATION PROTEIN E"/>
    <property type="match status" value="1"/>
</dbReference>
<keyword evidence="5" id="KW-1185">Reference proteome</keyword>
<evidence type="ECO:0000256" key="2">
    <source>
        <dbReference type="SAM" id="Phobius"/>
    </source>
</evidence>
<reference evidence="4 5" key="1">
    <citation type="submission" date="2024-06" db="EMBL/GenBank/DDBJ databases">
        <title>The Natural Products Discovery Center: Release of the First 8490 Sequenced Strains for Exploring Actinobacteria Biosynthetic Diversity.</title>
        <authorList>
            <person name="Kalkreuter E."/>
            <person name="Kautsar S.A."/>
            <person name="Yang D."/>
            <person name="Bader C.D."/>
            <person name="Teijaro C.N."/>
            <person name="Fluegel L."/>
            <person name="Davis C.M."/>
            <person name="Simpson J.R."/>
            <person name="Lauterbach L."/>
            <person name="Steele A.D."/>
            <person name="Gui C."/>
            <person name="Meng S."/>
            <person name="Li G."/>
            <person name="Viehrig K."/>
            <person name="Ye F."/>
            <person name="Su P."/>
            <person name="Kiefer A.F."/>
            <person name="Nichols A."/>
            <person name="Cepeda A.J."/>
            <person name="Yan W."/>
            <person name="Fan B."/>
            <person name="Jiang Y."/>
            <person name="Adhikari A."/>
            <person name="Zheng C.-J."/>
            <person name="Schuster L."/>
            <person name="Cowan T.M."/>
            <person name="Smanski M.J."/>
            <person name="Chevrette M.G."/>
            <person name="De Carvalho L.P.S."/>
            <person name="Shen B."/>
        </authorList>
    </citation>
    <scope>NUCLEOTIDE SEQUENCE [LARGE SCALE GENOMIC DNA]</scope>
    <source>
        <strain evidence="4 5">NPDC000634</strain>
    </source>
</reference>
<keyword evidence="2" id="KW-0472">Membrane</keyword>
<accession>A0ABV1VYL4</accession>
<dbReference type="GO" id="GO:0004722">
    <property type="term" value="F:protein serine/threonine phosphatase activity"/>
    <property type="evidence" value="ECO:0007669"/>
    <property type="project" value="UniProtKB-EC"/>
</dbReference>